<dbReference type="Pfam" id="PF14541">
    <property type="entry name" value="TAXi_C"/>
    <property type="match status" value="1"/>
</dbReference>
<dbReference type="EMBL" id="CP093347">
    <property type="protein sequence ID" value="WOH03122.1"/>
    <property type="molecule type" value="Genomic_DNA"/>
</dbReference>
<dbReference type="GO" id="GO:0008233">
    <property type="term" value="F:peptidase activity"/>
    <property type="evidence" value="ECO:0007669"/>
    <property type="project" value="UniProtKB-KW"/>
</dbReference>
<dbReference type="InterPro" id="IPR032799">
    <property type="entry name" value="TAXi_C"/>
</dbReference>
<dbReference type="PANTHER" id="PTHR47967:SF14">
    <property type="entry name" value="EUKARYOTIC ASPARTYL PROTEASE FAMILY PROTEIN"/>
    <property type="match status" value="1"/>
</dbReference>
<keyword evidence="2" id="KW-0645">Protease</keyword>
<gene>
    <name evidence="6" type="ORF">DCAR_0522516</name>
</gene>
<dbReference type="InterPro" id="IPR021109">
    <property type="entry name" value="Peptidase_aspartic_dom_sf"/>
</dbReference>
<dbReference type="Pfam" id="PF14543">
    <property type="entry name" value="TAXi_N"/>
    <property type="match status" value="1"/>
</dbReference>
<sequence>MISSFFSSLFVIFLLYILSHGSLTETLKLPLIHRLSLPENSNETFQQLAEINLKQLEMKFATLDDQEEFSLETPMIRFYRLLYFVNVTIGNPPVQQYLEVDTGSSLTWVRGGTYPPRRDDYVPSKSYSFRQMSCGDPICTSKNTFQCLTQKINQCGYKIYYADGTESAGRIGYDQFGFVNYEEPRSHSFVDNVVFGYLGNITNGTPSTKDKNFNGILGLGPRSISLVNQLPGPKLFSYCVSNLSSADASEGYIHFGEANDYTGDLQTTPIIQGYPQYIIEIQSICLGNVCLPIDPSVFKHIPGVKSGVSIDTGAIYSFLPDIAYAAVEDAVIKMMKSKNKTYVPGLYKNNSMLCYDGKLDDDESSYPSLIINFAGGGGATMEITRNVYLHELRSGLHCLSFRRSSRFGGRYKKYTVLGLLSQQYHVFEFNLDSWSVGILGDKFCNDPIL</sequence>
<feature type="domain" description="Peptidase A1" evidence="5">
    <location>
        <begin position="83"/>
        <end position="439"/>
    </location>
</feature>
<keyword evidence="4" id="KW-0732">Signal</keyword>
<evidence type="ECO:0000256" key="3">
    <source>
        <dbReference type="ARBA" id="ARBA00022801"/>
    </source>
</evidence>
<feature type="signal peptide" evidence="4">
    <location>
        <begin position="1"/>
        <end position="24"/>
    </location>
</feature>
<evidence type="ECO:0000256" key="2">
    <source>
        <dbReference type="ARBA" id="ARBA00022670"/>
    </source>
</evidence>
<evidence type="ECO:0000256" key="1">
    <source>
        <dbReference type="ARBA" id="ARBA00007447"/>
    </source>
</evidence>
<evidence type="ECO:0000313" key="7">
    <source>
        <dbReference type="Proteomes" id="UP000077755"/>
    </source>
</evidence>
<keyword evidence="7" id="KW-1185">Reference proteome</keyword>
<proteinExistence type="inferred from homology"/>
<accession>A0AAF0X9S7</accession>
<dbReference type="PROSITE" id="PS51767">
    <property type="entry name" value="PEPTIDASE_A1"/>
    <property type="match status" value="1"/>
</dbReference>
<dbReference type="InterPro" id="IPR032861">
    <property type="entry name" value="TAXi_N"/>
</dbReference>
<evidence type="ECO:0000313" key="6">
    <source>
        <dbReference type="EMBL" id="WOH03122.1"/>
    </source>
</evidence>
<reference evidence="6" key="1">
    <citation type="journal article" date="2016" name="Nat. Genet.">
        <title>A high-quality carrot genome assembly provides new insights into carotenoid accumulation and asterid genome evolution.</title>
        <authorList>
            <person name="Iorizzo M."/>
            <person name="Ellison S."/>
            <person name="Senalik D."/>
            <person name="Zeng P."/>
            <person name="Satapoomin P."/>
            <person name="Huang J."/>
            <person name="Bowman M."/>
            <person name="Iovene M."/>
            <person name="Sanseverino W."/>
            <person name="Cavagnaro P."/>
            <person name="Yildiz M."/>
            <person name="Macko-Podgorni A."/>
            <person name="Moranska E."/>
            <person name="Grzebelus E."/>
            <person name="Grzebelus D."/>
            <person name="Ashrafi H."/>
            <person name="Zheng Z."/>
            <person name="Cheng S."/>
            <person name="Spooner D."/>
            <person name="Van Deynze A."/>
            <person name="Simon P."/>
        </authorList>
    </citation>
    <scope>NUCLEOTIDE SEQUENCE</scope>
    <source>
        <tissue evidence="6">Leaf</tissue>
    </source>
</reference>
<dbReference type="AlphaFoldDB" id="A0AAF0X9S7"/>
<organism evidence="6 7">
    <name type="scientific">Daucus carota subsp. sativus</name>
    <name type="common">Carrot</name>
    <dbReference type="NCBI Taxonomy" id="79200"/>
    <lineage>
        <taxon>Eukaryota</taxon>
        <taxon>Viridiplantae</taxon>
        <taxon>Streptophyta</taxon>
        <taxon>Embryophyta</taxon>
        <taxon>Tracheophyta</taxon>
        <taxon>Spermatophyta</taxon>
        <taxon>Magnoliopsida</taxon>
        <taxon>eudicotyledons</taxon>
        <taxon>Gunneridae</taxon>
        <taxon>Pentapetalae</taxon>
        <taxon>asterids</taxon>
        <taxon>campanulids</taxon>
        <taxon>Apiales</taxon>
        <taxon>Apiaceae</taxon>
        <taxon>Apioideae</taxon>
        <taxon>Scandiceae</taxon>
        <taxon>Daucinae</taxon>
        <taxon>Daucus</taxon>
        <taxon>Daucus sect. Daucus</taxon>
    </lineage>
</organism>
<name>A0AAF0X9S7_DAUCS</name>
<evidence type="ECO:0000256" key="4">
    <source>
        <dbReference type="SAM" id="SignalP"/>
    </source>
</evidence>
<dbReference type="Proteomes" id="UP000077755">
    <property type="component" value="Chromosome 5"/>
</dbReference>
<reference evidence="6" key="2">
    <citation type="submission" date="2022-03" db="EMBL/GenBank/DDBJ databases">
        <title>Draft title - Genomic analysis of global carrot germplasm unveils the trajectory of domestication and the origin of high carotenoid orange carrot.</title>
        <authorList>
            <person name="Iorizzo M."/>
            <person name="Ellison S."/>
            <person name="Senalik D."/>
            <person name="Macko-Podgorni A."/>
            <person name="Grzebelus D."/>
            <person name="Bostan H."/>
            <person name="Rolling W."/>
            <person name="Curaba J."/>
            <person name="Simon P."/>
        </authorList>
    </citation>
    <scope>NUCLEOTIDE SEQUENCE</scope>
    <source>
        <tissue evidence="6">Leaf</tissue>
    </source>
</reference>
<feature type="chain" id="PRO_5041955327" description="Peptidase A1 domain-containing protein" evidence="4">
    <location>
        <begin position="25"/>
        <end position="449"/>
    </location>
</feature>
<dbReference type="SUPFAM" id="SSF50630">
    <property type="entry name" value="Acid proteases"/>
    <property type="match status" value="1"/>
</dbReference>
<comment type="similarity">
    <text evidence="1">Belongs to the peptidase A1 family.</text>
</comment>
<dbReference type="GO" id="GO:0005576">
    <property type="term" value="C:extracellular region"/>
    <property type="evidence" value="ECO:0007669"/>
    <property type="project" value="TreeGrafter"/>
</dbReference>
<dbReference type="PANTHER" id="PTHR47967">
    <property type="entry name" value="OS07G0603500 PROTEIN-RELATED"/>
    <property type="match status" value="1"/>
</dbReference>
<dbReference type="InterPro" id="IPR033121">
    <property type="entry name" value="PEPTIDASE_A1"/>
</dbReference>
<dbReference type="Gene3D" id="2.40.70.10">
    <property type="entry name" value="Acid Proteases"/>
    <property type="match status" value="2"/>
</dbReference>
<dbReference type="GO" id="GO:0006508">
    <property type="term" value="P:proteolysis"/>
    <property type="evidence" value="ECO:0007669"/>
    <property type="project" value="UniProtKB-KW"/>
</dbReference>
<keyword evidence="3" id="KW-0378">Hydrolase</keyword>
<evidence type="ECO:0000259" key="5">
    <source>
        <dbReference type="PROSITE" id="PS51767"/>
    </source>
</evidence>
<dbReference type="InterPro" id="IPR051708">
    <property type="entry name" value="Plant_Aspart_Prot_A1"/>
</dbReference>
<protein>
    <recommendedName>
        <fullName evidence="5">Peptidase A1 domain-containing protein</fullName>
    </recommendedName>
</protein>